<dbReference type="SUPFAM" id="SSF46785">
    <property type="entry name" value="Winged helix' DNA-binding domain"/>
    <property type="match status" value="1"/>
</dbReference>
<dbReference type="PANTHER" id="PTHR30363">
    <property type="entry name" value="HTH-TYPE TRANSCRIPTIONAL REGULATOR SRLR-RELATED"/>
    <property type="match status" value="1"/>
</dbReference>
<dbReference type="Pfam" id="PF08220">
    <property type="entry name" value="HTH_DeoR"/>
    <property type="match status" value="1"/>
</dbReference>
<organism evidence="4 5">
    <name type="scientific">Paenibacillus lignilyticus</name>
    <dbReference type="NCBI Taxonomy" id="1172615"/>
    <lineage>
        <taxon>Bacteria</taxon>
        <taxon>Bacillati</taxon>
        <taxon>Bacillota</taxon>
        <taxon>Bacilli</taxon>
        <taxon>Bacillales</taxon>
        <taxon>Paenibacillaceae</taxon>
        <taxon>Paenibacillus</taxon>
    </lineage>
</organism>
<evidence type="ECO:0000259" key="3">
    <source>
        <dbReference type="PROSITE" id="PS51000"/>
    </source>
</evidence>
<dbReference type="Gene3D" id="1.10.10.10">
    <property type="entry name" value="Winged helix-like DNA-binding domain superfamily/Winged helix DNA-binding domain"/>
    <property type="match status" value="1"/>
</dbReference>
<dbReference type="InterPro" id="IPR036390">
    <property type="entry name" value="WH_DNA-bd_sf"/>
</dbReference>
<dbReference type="PANTHER" id="PTHR30363:SF51">
    <property type="entry name" value="HTH-TYPE TRANSCRIPTIONAL REPRESSOR GLCR"/>
    <property type="match status" value="1"/>
</dbReference>
<dbReference type="PRINTS" id="PR00037">
    <property type="entry name" value="HTHLACR"/>
</dbReference>
<protein>
    <submittedName>
        <fullName evidence="4">DeoR/GlpR transcriptional regulator</fullName>
    </submittedName>
</protein>
<dbReference type="InterPro" id="IPR050313">
    <property type="entry name" value="Carb_Metab_HTH_regulators"/>
</dbReference>
<name>A0ABS5CD14_9BACL</name>
<dbReference type="InterPro" id="IPR037171">
    <property type="entry name" value="NagB/RpiA_transferase-like"/>
</dbReference>
<keyword evidence="1" id="KW-0805">Transcription regulation</keyword>
<dbReference type="InterPro" id="IPR001034">
    <property type="entry name" value="DeoR_HTH"/>
</dbReference>
<dbReference type="SUPFAM" id="SSF100950">
    <property type="entry name" value="NagB/RpiA/CoA transferase-like"/>
    <property type="match status" value="1"/>
</dbReference>
<keyword evidence="2" id="KW-0804">Transcription</keyword>
<evidence type="ECO:0000313" key="5">
    <source>
        <dbReference type="Proteomes" id="UP000673394"/>
    </source>
</evidence>
<evidence type="ECO:0000256" key="2">
    <source>
        <dbReference type="ARBA" id="ARBA00023163"/>
    </source>
</evidence>
<dbReference type="PROSITE" id="PS51000">
    <property type="entry name" value="HTH_DEOR_2"/>
    <property type="match status" value="1"/>
</dbReference>
<dbReference type="SMART" id="SM01134">
    <property type="entry name" value="DeoRC"/>
    <property type="match status" value="1"/>
</dbReference>
<dbReference type="EMBL" id="JAGKSP010000005">
    <property type="protein sequence ID" value="MBP3963878.1"/>
    <property type="molecule type" value="Genomic_DNA"/>
</dbReference>
<feature type="domain" description="HTH deoR-type" evidence="3">
    <location>
        <begin position="3"/>
        <end position="58"/>
    </location>
</feature>
<dbReference type="Pfam" id="PF00455">
    <property type="entry name" value="DeoRC"/>
    <property type="match status" value="1"/>
</dbReference>
<sequence>MLAEERRQRILEMLAKDGRVVAQELAQQFQLSIDSIRRDLTIMKEQGLLQKTYGGAIPLAPNESHKVRAKPQPKNIRYGEGAPHQNAISKLAASYIQRNDTIFIGGAGIQYGMLKYLPTDLPYTVVTNSLMIAESIRSMTHIEAYLVGGKLRAAGESLIDVIAVEMIGRFNFDIGFITGGGIAQNGISVATPENAALIRAVADASQRRICLAPHEKIGVRSFATSVPLQQINLLITDQKAPDPFIQECENRNVNVIIADEHYSSGGVNDESN</sequence>
<dbReference type="SMART" id="SM00420">
    <property type="entry name" value="HTH_DEOR"/>
    <property type="match status" value="1"/>
</dbReference>
<accession>A0ABS5CD14</accession>
<dbReference type="RefSeq" id="WP_210658706.1">
    <property type="nucleotide sequence ID" value="NZ_JAGKSP010000005.1"/>
</dbReference>
<proteinExistence type="predicted"/>
<evidence type="ECO:0000313" key="4">
    <source>
        <dbReference type="EMBL" id="MBP3963878.1"/>
    </source>
</evidence>
<dbReference type="InterPro" id="IPR036388">
    <property type="entry name" value="WH-like_DNA-bd_sf"/>
</dbReference>
<dbReference type="Proteomes" id="UP000673394">
    <property type="component" value="Unassembled WGS sequence"/>
</dbReference>
<reference evidence="4 5" key="1">
    <citation type="submission" date="2021-04" db="EMBL/GenBank/DDBJ databases">
        <title>Paenibacillus sp. DLE-14 whole genome sequence.</title>
        <authorList>
            <person name="Ham Y.J."/>
        </authorList>
    </citation>
    <scope>NUCLEOTIDE SEQUENCE [LARGE SCALE GENOMIC DNA]</scope>
    <source>
        <strain evidence="4 5">DLE-14</strain>
    </source>
</reference>
<keyword evidence="5" id="KW-1185">Reference proteome</keyword>
<dbReference type="InterPro" id="IPR014036">
    <property type="entry name" value="DeoR-like_C"/>
</dbReference>
<gene>
    <name evidence="4" type="ORF">I8J30_14270</name>
</gene>
<evidence type="ECO:0000256" key="1">
    <source>
        <dbReference type="ARBA" id="ARBA00023015"/>
    </source>
</evidence>
<comment type="caution">
    <text evidence="4">The sequence shown here is derived from an EMBL/GenBank/DDBJ whole genome shotgun (WGS) entry which is preliminary data.</text>
</comment>